<dbReference type="RefSeq" id="WP_102637709.1">
    <property type="nucleotide sequence ID" value="NZ_BAAAVA010000013.1"/>
</dbReference>
<organism evidence="1 2">
    <name type="scientific">Streptomyces erythrogriseus</name>
    <dbReference type="NCBI Taxonomy" id="284027"/>
    <lineage>
        <taxon>Bacteria</taxon>
        <taxon>Bacillati</taxon>
        <taxon>Actinomycetota</taxon>
        <taxon>Actinomycetes</taxon>
        <taxon>Kitasatosporales</taxon>
        <taxon>Streptomycetaceae</taxon>
        <taxon>Streptomyces</taxon>
        <taxon>Streptomyces griseoincarnatus group</taxon>
    </lineage>
</organism>
<comment type="caution">
    <text evidence="1">The sequence shown here is derived from an EMBL/GenBank/DDBJ whole genome shotgun (WGS) entry which is preliminary data.</text>
</comment>
<reference evidence="1 2" key="1">
    <citation type="journal article" date="2019" name="Int. J. Syst. Evol. Microbiol.">
        <title>The Global Catalogue of Microorganisms (GCM) 10K type strain sequencing project: providing services to taxonomists for standard genome sequencing and annotation.</title>
        <authorList>
            <consortium name="The Broad Institute Genomics Platform"/>
            <consortium name="The Broad Institute Genome Sequencing Center for Infectious Disease"/>
            <person name="Wu L."/>
            <person name="Ma J."/>
        </authorList>
    </citation>
    <scope>NUCLEOTIDE SEQUENCE [LARGE SCALE GENOMIC DNA]</scope>
    <source>
        <strain evidence="1 2">JCM 9650</strain>
    </source>
</reference>
<protein>
    <recommendedName>
        <fullName evidence="3">Immunity protein 35 domain-containing protein</fullName>
    </recommendedName>
</protein>
<proteinExistence type="predicted"/>
<evidence type="ECO:0008006" key="3">
    <source>
        <dbReference type="Google" id="ProtNLM"/>
    </source>
</evidence>
<dbReference type="EMBL" id="BAAAVA010000013">
    <property type="protein sequence ID" value="GAA2918174.1"/>
    <property type="molecule type" value="Genomic_DNA"/>
</dbReference>
<accession>A0ABN3WKL7</accession>
<dbReference type="Proteomes" id="UP001501423">
    <property type="component" value="Unassembled WGS sequence"/>
</dbReference>
<evidence type="ECO:0000313" key="2">
    <source>
        <dbReference type="Proteomes" id="UP001501423"/>
    </source>
</evidence>
<evidence type="ECO:0000313" key="1">
    <source>
        <dbReference type="EMBL" id="GAA2918174.1"/>
    </source>
</evidence>
<gene>
    <name evidence="1" type="ORF">GCM10010478_17610</name>
</gene>
<sequence length="93" mass="10638">MLDPEEAERRAAEFLTEESRAWGLSSNVRIIPEYCFTDKGRFIAPYDHVEYLDHGRQDMQLGGNLPVAVDLNTGACSFVTWEEADDLMERDLL</sequence>
<keyword evidence="2" id="KW-1185">Reference proteome</keyword>
<name>A0ABN3WKL7_9ACTN</name>